<keyword evidence="3" id="KW-1185">Reference proteome</keyword>
<sequence>MLLVAIVKRIGSSRPIGGTASSLTSVPADYPKENESSAVLNRLTAWCAWLLESEALEAPFVSVSQDAMKSKILGISRKLSVKADLSDELCRELLRSCLRLSVEKGPLDELVSLIALKAGNKKLQQKALMLAKFGSISSRPGSSQKSDGNMNQESVLGSAARLIKKTAQGPAAGALEASVSPEKSTRTSEAAYEDDSSYEKVKTLQQDLLARMASKGMDSNKSAPLDAPRAASEGAASVRGYRDAGPQGRKWTLSQKWRPCAIGMIPSPYSVVGILPSLDLPQTAAAKHMSERQARVEGLGMQPHTSVDTVEDRNKDRVTGGEETSFSERNAGKRKGEVESSSLSGEKRVKVGNRVRFNLENGGNGKPSDPLSSRQSSVRKEIQGARSEVPSGGSLLQGCLRQHGQFMFVSSEQLESLKAAVHVL</sequence>
<accession>A0ABD1YI84</accession>
<feature type="compositionally biased region" description="Basic and acidic residues" evidence="1">
    <location>
        <begin position="310"/>
        <end position="320"/>
    </location>
</feature>
<dbReference type="Proteomes" id="UP001605036">
    <property type="component" value="Unassembled WGS sequence"/>
</dbReference>
<evidence type="ECO:0000313" key="3">
    <source>
        <dbReference type="Proteomes" id="UP001605036"/>
    </source>
</evidence>
<dbReference type="InterPro" id="IPR007174">
    <property type="entry name" value="Las1"/>
</dbReference>
<organism evidence="2 3">
    <name type="scientific">Riccia fluitans</name>
    <dbReference type="NCBI Taxonomy" id="41844"/>
    <lineage>
        <taxon>Eukaryota</taxon>
        <taxon>Viridiplantae</taxon>
        <taxon>Streptophyta</taxon>
        <taxon>Embryophyta</taxon>
        <taxon>Marchantiophyta</taxon>
        <taxon>Marchantiopsida</taxon>
        <taxon>Marchantiidae</taxon>
        <taxon>Marchantiales</taxon>
        <taxon>Ricciaceae</taxon>
        <taxon>Riccia</taxon>
    </lineage>
</organism>
<name>A0ABD1YI84_9MARC</name>
<dbReference type="PANTHER" id="PTHR15002:SF0">
    <property type="entry name" value="RIBOSOMAL BIOGENESIS PROTEIN LAS1L"/>
    <property type="match status" value="1"/>
</dbReference>
<feature type="region of interest" description="Disordered" evidence="1">
    <location>
        <begin position="215"/>
        <end position="248"/>
    </location>
</feature>
<comment type="caution">
    <text evidence="2">The sequence shown here is derived from an EMBL/GenBank/DDBJ whole genome shotgun (WGS) entry which is preliminary data.</text>
</comment>
<feature type="region of interest" description="Disordered" evidence="1">
    <location>
        <begin position="289"/>
        <end position="394"/>
    </location>
</feature>
<evidence type="ECO:0000256" key="1">
    <source>
        <dbReference type="SAM" id="MobiDB-lite"/>
    </source>
</evidence>
<dbReference type="AlphaFoldDB" id="A0ABD1YI84"/>
<gene>
    <name evidence="2" type="ORF">R1flu_015192</name>
</gene>
<proteinExistence type="predicted"/>
<dbReference type="EMBL" id="JBHFFA010000004">
    <property type="protein sequence ID" value="KAL2630506.1"/>
    <property type="molecule type" value="Genomic_DNA"/>
</dbReference>
<evidence type="ECO:0000313" key="2">
    <source>
        <dbReference type="EMBL" id="KAL2630506.1"/>
    </source>
</evidence>
<dbReference type="PANTHER" id="PTHR15002">
    <property type="entry name" value="RIBOSOMAL BIOGENESIS PROTEIN LAS1L"/>
    <property type="match status" value="1"/>
</dbReference>
<protein>
    <submittedName>
        <fullName evidence="2">Uncharacterized protein</fullName>
    </submittedName>
</protein>
<reference evidence="2 3" key="1">
    <citation type="submission" date="2024-09" db="EMBL/GenBank/DDBJ databases">
        <title>Chromosome-scale assembly of Riccia fluitans.</title>
        <authorList>
            <person name="Paukszto L."/>
            <person name="Sawicki J."/>
            <person name="Karawczyk K."/>
            <person name="Piernik-Szablinska J."/>
            <person name="Szczecinska M."/>
            <person name="Mazdziarz M."/>
        </authorList>
    </citation>
    <scope>NUCLEOTIDE SEQUENCE [LARGE SCALE GENOMIC DNA]</scope>
    <source>
        <strain evidence="2">Rf_01</strain>
        <tissue evidence="2">Aerial parts of the thallus</tissue>
    </source>
</reference>
<feature type="region of interest" description="Disordered" evidence="1">
    <location>
        <begin position="171"/>
        <end position="199"/>
    </location>
</feature>